<dbReference type="EMBL" id="CAJVRC010000835">
    <property type="protein sequence ID" value="CAG8885652.1"/>
    <property type="molecule type" value="Genomic_DNA"/>
</dbReference>
<dbReference type="Pfam" id="PF03443">
    <property type="entry name" value="AA9"/>
    <property type="match status" value="1"/>
</dbReference>
<dbReference type="Gene3D" id="2.70.50.70">
    <property type="match status" value="1"/>
</dbReference>
<comment type="cofactor">
    <cofactor evidence="1">
        <name>Cu(2+)</name>
        <dbReference type="ChEBI" id="CHEBI:29036"/>
    </cofactor>
</comment>
<dbReference type="InterPro" id="IPR049892">
    <property type="entry name" value="AA9"/>
</dbReference>
<dbReference type="InterPro" id="IPR005103">
    <property type="entry name" value="AA9_LPMO"/>
</dbReference>
<dbReference type="OrthoDB" id="4849160at2759"/>
<evidence type="ECO:0000313" key="8">
    <source>
        <dbReference type="Proteomes" id="UP001154252"/>
    </source>
</evidence>
<organism evidence="7 8">
    <name type="scientific">Penicillium egyptiacum</name>
    <dbReference type="NCBI Taxonomy" id="1303716"/>
    <lineage>
        <taxon>Eukaryota</taxon>
        <taxon>Fungi</taxon>
        <taxon>Dikarya</taxon>
        <taxon>Ascomycota</taxon>
        <taxon>Pezizomycotina</taxon>
        <taxon>Eurotiomycetes</taxon>
        <taxon>Eurotiomycetidae</taxon>
        <taxon>Eurotiales</taxon>
        <taxon>Aspergillaceae</taxon>
        <taxon>Penicillium</taxon>
    </lineage>
</organism>
<dbReference type="PANTHER" id="PTHR33353:SF34">
    <property type="entry name" value="ENDO-BETA-1,4-GLUCANASE D"/>
    <property type="match status" value="1"/>
</dbReference>
<reference evidence="7" key="1">
    <citation type="submission" date="2021-07" db="EMBL/GenBank/DDBJ databases">
        <authorList>
            <person name="Branca A.L. A."/>
        </authorList>
    </citation>
    <scope>NUCLEOTIDE SEQUENCE</scope>
</reference>
<keyword evidence="8" id="KW-1185">Reference proteome</keyword>
<gene>
    <name evidence="7" type="ORF">PEGY_LOCUS478</name>
</gene>
<comment type="caution">
    <text evidence="7">The sequence shown here is derived from an EMBL/GenBank/DDBJ whole genome shotgun (WGS) entry which is preliminary data.</text>
</comment>
<evidence type="ECO:0000313" key="7">
    <source>
        <dbReference type="EMBL" id="CAG8885652.1"/>
    </source>
</evidence>
<keyword evidence="3" id="KW-0964">Secreted</keyword>
<dbReference type="CDD" id="cd21175">
    <property type="entry name" value="LPMO_AA9"/>
    <property type="match status" value="1"/>
</dbReference>
<dbReference type="Proteomes" id="UP001154252">
    <property type="component" value="Unassembled WGS sequence"/>
</dbReference>
<evidence type="ECO:0000259" key="6">
    <source>
        <dbReference type="Pfam" id="PF03443"/>
    </source>
</evidence>
<feature type="signal peptide" evidence="5">
    <location>
        <begin position="1"/>
        <end position="19"/>
    </location>
</feature>
<keyword evidence="5" id="KW-0732">Signal</keyword>
<sequence length="292" mass="30875">MSLSKVASLILGTAGLAAAHGHIDRINIDGKSYGGYLVDKYPGQPNVPELIAWSTAATQDAYIQTFDYSHPNIICHQDAKPGALAGEVAAGGKVTLHWSRWFEDHRGPVISYLANCNGSCASVDKMKLEFFKIEEAGLLDNSKSPGWWASGELMAANNTWTVNIPSDIAAGNYVLRHEIIALHNAMSDNGAQAYMQCINLKVTAGGTATPKGIPATQFYKPTDPGILVNIFDNLRTYVIPGPALYNGRGATPTDTAVIPTGTSSPAVSSTPAWTTLAAAPQAYGSVPDQSSP</sequence>
<comment type="subcellular location">
    <subcellularLocation>
        <location evidence="2">Secreted</location>
    </subcellularLocation>
</comment>
<keyword evidence="4" id="KW-1015">Disulfide bond</keyword>
<dbReference type="GO" id="GO:0005576">
    <property type="term" value="C:extracellular region"/>
    <property type="evidence" value="ECO:0007669"/>
    <property type="project" value="UniProtKB-SubCell"/>
</dbReference>
<feature type="chain" id="PRO_5040733651" description="Auxiliary Activity family 9 catalytic domain-containing protein" evidence="5">
    <location>
        <begin position="20"/>
        <end position="292"/>
    </location>
</feature>
<evidence type="ECO:0000256" key="4">
    <source>
        <dbReference type="ARBA" id="ARBA00023157"/>
    </source>
</evidence>
<dbReference type="PANTHER" id="PTHR33353">
    <property type="entry name" value="PUTATIVE (AFU_ORTHOLOGUE AFUA_1G12560)-RELATED"/>
    <property type="match status" value="1"/>
</dbReference>
<name>A0A9W4P0T4_9EURO</name>
<evidence type="ECO:0000256" key="1">
    <source>
        <dbReference type="ARBA" id="ARBA00001973"/>
    </source>
</evidence>
<feature type="domain" description="Auxiliary Activity family 9 catalytic" evidence="6">
    <location>
        <begin position="20"/>
        <end position="234"/>
    </location>
</feature>
<evidence type="ECO:0000256" key="5">
    <source>
        <dbReference type="SAM" id="SignalP"/>
    </source>
</evidence>
<protein>
    <recommendedName>
        <fullName evidence="6">Auxiliary Activity family 9 catalytic domain-containing protein</fullName>
    </recommendedName>
</protein>
<evidence type="ECO:0000256" key="3">
    <source>
        <dbReference type="ARBA" id="ARBA00022525"/>
    </source>
</evidence>
<dbReference type="AlphaFoldDB" id="A0A9W4P0T4"/>
<accession>A0A9W4P0T4</accession>
<proteinExistence type="predicted"/>
<evidence type="ECO:0000256" key="2">
    <source>
        <dbReference type="ARBA" id="ARBA00004613"/>
    </source>
</evidence>